<dbReference type="AlphaFoldDB" id="A0A6N0I0T7"/>
<feature type="domain" description="GGDEF" evidence="1">
    <location>
        <begin position="88"/>
        <end position="148"/>
    </location>
</feature>
<gene>
    <name evidence="2" type="ORF">HUE57_09765</name>
</gene>
<protein>
    <submittedName>
        <fullName evidence="2">Diguanylate cyclase</fullName>
    </submittedName>
</protein>
<dbReference type="Pfam" id="PF00990">
    <property type="entry name" value="GGDEF"/>
    <property type="match status" value="1"/>
</dbReference>
<proteinExistence type="predicted"/>
<dbReference type="KEGG" id="rev:HUE57_09765"/>
<sequence length="148" mass="16411">MRTILAAPHPAVKSSLVLSRHTKGPGITRPVSSCPTFWATPLFETRGRLRLQLQACTQPTFLLLDIFLGFGSRLGDSQCLALFGPLQQPRSHPALDLDQFKIHNDTKGYDVGDMLLIEAAHRLLASVRAGRQGVSRTKFHLRLPRFNG</sequence>
<reference evidence="2 3" key="1">
    <citation type="submission" date="2020-05" db="EMBL/GenBank/DDBJ databases">
        <title>Horizontal transmission and recombination maintain forever young bacterial symbiont genomes.</title>
        <authorList>
            <person name="Russell S.L."/>
            <person name="Pepper-Tunick E."/>
            <person name="Svedberg J."/>
            <person name="Byrne A."/>
            <person name="Ruelas Castillo J."/>
            <person name="Vollmers C."/>
            <person name="Beinart R.A."/>
            <person name="Corbett-Detig R."/>
        </authorList>
    </citation>
    <scope>NUCLEOTIDE SEQUENCE [LARGE SCALE GENOMIC DNA]</scope>
    <source>
        <strain evidence="2">Santa_Monica_outfall</strain>
    </source>
</reference>
<dbReference type="SUPFAM" id="SSF55073">
    <property type="entry name" value="Nucleotide cyclase"/>
    <property type="match status" value="1"/>
</dbReference>
<dbReference type="PROSITE" id="PS50887">
    <property type="entry name" value="GGDEF"/>
    <property type="match status" value="1"/>
</dbReference>
<evidence type="ECO:0000259" key="1">
    <source>
        <dbReference type="PROSITE" id="PS50887"/>
    </source>
</evidence>
<organism evidence="2 3">
    <name type="scientific">Candidatus Reidiella endopervernicosa</name>
    <dbReference type="NCBI Taxonomy" id="2738883"/>
    <lineage>
        <taxon>Bacteria</taxon>
        <taxon>Pseudomonadati</taxon>
        <taxon>Pseudomonadota</taxon>
        <taxon>Gammaproteobacteria</taxon>
        <taxon>Candidatus Reidiella</taxon>
    </lineage>
</organism>
<dbReference type="Gene3D" id="3.30.70.270">
    <property type="match status" value="1"/>
</dbReference>
<dbReference type="InterPro" id="IPR043128">
    <property type="entry name" value="Rev_trsase/Diguanyl_cyclase"/>
</dbReference>
<accession>A0A6N0I0T7</accession>
<dbReference type="InterPro" id="IPR000160">
    <property type="entry name" value="GGDEF_dom"/>
</dbReference>
<name>A0A6N0I0T7_9GAMM</name>
<dbReference type="InterPro" id="IPR029787">
    <property type="entry name" value="Nucleotide_cyclase"/>
</dbReference>
<evidence type="ECO:0000313" key="2">
    <source>
        <dbReference type="EMBL" id="QKQ28224.1"/>
    </source>
</evidence>
<keyword evidence="3" id="KW-1185">Reference proteome</keyword>
<evidence type="ECO:0000313" key="3">
    <source>
        <dbReference type="Proteomes" id="UP000509658"/>
    </source>
</evidence>
<dbReference type="Proteomes" id="UP000509658">
    <property type="component" value="Chromosome"/>
</dbReference>
<dbReference type="EMBL" id="CP054491">
    <property type="protein sequence ID" value="QKQ28224.1"/>
    <property type="molecule type" value="Genomic_DNA"/>
</dbReference>